<dbReference type="Proteomes" id="UP000018851">
    <property type="component" value="Chromosome"/>
</dbReference>
<dbReference type="Gene3D" id="3.30.1450.10">
    <property type="match status" value="1"/>
</dbReference>
<evidence type="ECO:0000259" key="5">
    <source>
        <dbReference type="Pfam" id="PF04355"/>
    </source>
</evidence>
<evidence type="ECO:0000256" key="1">
    <source>
        <dbReference type="ARBA" id="ARBA00022729"/>
    </source>
</evidence>
<dbReference type="GO" id="GO:0051205">
    <property type="term" value="P:protein insertion into membrane"/>
    <property type="evidence" value="ECO:0007669"/>
    <property type="project" value="TreeGrafter"/>
</dbReference>
<dbReference type="GO" id="GO:1990063">
    <property type="term" value="C:Bam protein complex"/>
    <property type="evidence" value="ECO:0007669"/>
    <property type="project" value="TreeGrafter"/>
</dbReference>
<evidence type="ECO:0000256" key="4">
    <source>
        <dbReference type="SAM" id="SignalP"/>
    </source>
</evidence>
<reference evidence="6 7" key="1">
    <citation type="submission" date="2013-07" db="EMBL/GenBank/DDBJ databases">
        <title>Completed genome of Sphingomonas sanxanigenens NX02.</title>
        <authorList>
            <person name="Ma T."/>
            <person name="Huang H."/>
            <person name="Wu M."/>
            <person name="Li X."/>
            <person name="Li G."/>
        </authorList>
    </citation>
    <scope>NUCLEOTIDE SEQUENCE [LARGE SCALE GENOMIC DNA]</scope>
    <source>
        <strain evidence="6 7">NX02</strain>
    </source>
</reference>
<accession>W0AJ81</accession>
<dbReference type="PANTHER" id="PTHR37482">
    <property type="entry name" value="OUTER MEMBRANE PROTEIN ASSEMBLY FACTOR BAME"/>
    <property type="match status" value="1"/>
</dbReference>
<dbReference type="GO" id="GO:0043165">
    <property type="term" value="P:Gram-negative-bacterium-type cell outer membrane assembly"/>
    <property type="evidence" value="ECO:0007669"/>
    <property type="project" value="TreeGrafter"/>
</dbReference>
<keyword evidence="3" id="KW-0998">Cell outer membrane</keyword>
<dbReference type="InterPro" id="IPR037873">
    <property type="entry name" value="BamE-like"/>
</dbReference>
<dbReference type="InterPro" id="IPR026592">
    <property type="entry name" value="BamE"/>
</dbReference>
<name>W0AJ81_9SPHN</name>
<protein>
    <recommendedName>
        <fullName evidence="5">Outer membrane protein assembly factor BamE domain-containing protein</fullName>
    </recommendedName>
</protein>
<proteinExistence type="predicted"/>
<evidence type="ECO:0000313" key="6">
    <source>
        <dbReference type="EMBL" id="AHE57186.1"/>
    </source>
</evidence>
<dbReference type="KEGG" id="ssan:NX02_28015"/>
<dbReference type="EMBL" id="CP006644">
    <property type="protein sequence ID" value="AHE57186.1"/>
    <property type="molecule type" value="Genomic_DNA"/>
</dbReference>
<gene>
    <name evidence="6" type="ORF">NX02_28015</name>
</gene>
<keyword evidence="7" id="KW-1185">Reference proteome</keyword>
<feature type="signal peptide" evidence="4">
    <location>
        <begin position="1"/>
        <end position="21"/>
    </location>
</feature>
<dbReference type="Pfam" id="PF04355">
    <property type="entry name" value="BamE"/>
    <property type="match status" value="1"/>
</dbReference>
<dbReference type="PANTHER" id="PTHR37482:SF1">
    <property type="entry name" value="OUTER MEMBRANE PROTEIN ASSEMBLY FACTOR BAME"/>
    <property type="match status" value="1"/>
</dbReference>
<feature type="chain" id="PRO_5004785524" description="Outer membrane protein assembly factor BamE domain-containing protein" evidence="4">
    <location>
        <begin position="22"/>
        <end position="155"/>
    </location>
</feature>
<organism evidence="6 7">
    <name type="scientific">Sphingomonas sanxanigenens DSM 19645 = NX02</name>
    <dbReference type="NCBI Taxonomy" id="1123269"/>
    <lineage>
        <taxon>Bacteria</taxon>
        <taxon>Pseudomonadati</taxon>
        <taxon>Pseudomonadota</taxon>
        <taxon>Alphaproteobacteria</taxon>
        <taxon>Sphingomonadales</taxon>
        <taxon>Sphingomonadaceae</taxon>
        <taxon>Sphingomonas</taxon>
    </lineage>
</organism>
<feature type="domain" description="Outer membrane protein assembly factor BamE" evidence="5">
    <location>
        <begin position="30"/>
        <end position="102"/>
    </location>
</feature>
<sequence>MRRVAMIACTAAILASTAACSRVRTHQGFILDPVLVSSIQPGLDNRASVERTLGRPTFMGQFNTGEYYYFSRQSRQLAFAEPKPVNQTVLKVTFDKNDVVATVQETGLDKVVSISPEGSKTPTLGREKSFFEEIFGNIGQVGAVGQGGSTADNPN</sequence>
<dbReference type="eggNOG" id="COG2913">
    <property type="taxonomic scope" value="Bacteria"/>
</dbReference>
<evidence type="ECO:0000256" key="3">
    <source>
        <dbReference type="ARBA" id="ARBA00023237"/>
    </source>
</evidence>
<keyword evidence="2" id="KW-0472">Membrane</keyword>
<dbReference type="PROSITE" id="PS51257">
    <property type="entry name" value="PROKAR_LIPOPROTEIN"/>
    <property type="match status" value="1"/>
</dbReference>
<dbReference type="GO" id="GO:0030674">
    <property type="term" value="F:protein-macromolecule adaptor activity"/>
    <property type="evidence" value="ECO:0007669"/>
    <property type="project" value="TreeGrafter"/>
</dbReference>
<dbReference type="PATRIC" id="fig|1123269.5.peg.5497"/>
<dbReference type="HOGENOM" id="CLU_104933_0_1_5"/>
<evidence type="ECO:0000256" key="2">
    <source>
        <dbReference type="ARBA" id="ARBA00023136"/>
    </source>
</evidence>
<dbReference type="InterPro" id="IPR007450">
    <property type="entry name" value="BamE_dom"/>
</dbReference>
<dbReference type="STRING" id="1123269.NX02_28015"/>
<dbReference type="AlphaFoldDB" id="W0AJ81"/>
<keyword evidence="1 4" id="KW-0732">Signal</keyword>
<evidence type="ECO:0000313" key="7">
    <source>
        <dbReference type="Proteomes" id="UP000018851"/>
    </source>
</evidence>